<protein>
    <recommendedName>
        <fullName evidence="1">Peptidase S1 domain-containing protein</fullName>
    </recommendedName>
</protein>
<dbReference type="SUPFAM" id="SSF50494">
    <property type="entry name" value="Trypsin-like serine proteases"/>
    <property type="match status" value="1"/>
</dbReference>
<accession>A0A1J4NXT9</accession>
<dbReference type="GO" id="GO:0006508">
    <property type="term" value="P:proteolysis"/>
    <property type="evidence" value="ECO:0007669"/>
    <property type="project" value="InterPro"/>
</dbReference>
<dbReference type="InterPro" id="IPR009003">
    <property type="entry name" value="Peptidase_S1_PA"/>
</dbReference>
<feature type="domain" description="Peptidase S1" evidence="1">
    <location>
        <begin position="9"/>
        <end position="226"/>
    </location>
</feature>
<comment type="caution">
    <text evidence="2">The sequence shown here is derived from an EMBL/GenBank/DDBJ whole genome shotgun (WGS) entry which is preliminary data.</text>
</comment>
<dbReference type="RefSeq" id="WP_167382941.1">
    <property type="nucleotide sequence ID" value="NZ_LAVA02000046.1"/>
</dbReference>
<dbReference type="SMART" id="SM00020">
    <property type="entry name" value="Tryp_SPc"/>
    <property type="match status" value="1"/>
</dbReference>
<dbReference type="GO" id="GO:0004252">
    <property type="term" value="F:serine-type endopeptidase activity"/>
    <property type="evidence" value="ECO:0007669"/>
    <property type="project" value="InterPro"/>
</dbReference>
<keyword evidence="3" id="KW-1185">Reference proteome</keyword>
<dbReference type="EMBL" id="LAVA02000046">
    <property type="protein sequence ID" value="OIJ66045.1"/>
    <property type="molecule type" value="Genomic_DNA"/>
</dbReference>
<dbReference type="InterPro" id="IPR001254">
    <property type="entry name" value="Trypsin_dom"/>
</dbReference>
<evidence type="ECO:0000313" key="3">
    <source>
        <dbReference type="Proteomes" id="UP000034196"/>
    </source>
</evidence>
<dbReference type="AlphaFoldDB" id="A0A1J4NXT9"/>
<dbReference type="STRING" id="1428628.WN71_020485"/>
<name>A0A1J4NXT9_9ACTN</name>
<sequence>MGASPAAAIEGGWPVANGDLPYVGRLLVPFSATATELCTVVLIRPDVGLTAKHCFKDHGYNPAFGNITLRFGSTQATVGGQVRAARDVTFGTNFDLALVHFPSTTGISTLPLARGDQRDLWKNGTVGLVSGWGSNSPTLQAANLKIKDQVYSSAQILTGYNYLMKAESYRGNVTPGDSGGPLINQRSVNGQVVDTLVGVLSQKSRGNAAAYTKVGSTFPWITSTMNALPVLAPPT</sequence>
<dbReference type="InterPro" id="IPR043504">
    <property type="entry name" value="Peptidase_S1_PA_chymotrypsin"/>
</dbReference>
<evidence type="ECO:0000259" key="1">
    <source>
        <dbReference type="PROSITE" id="PS50240"/>
    </source>
</evidence>
<dbReference type="PANTHER" id="PTHR24260:SF136">
    <property type="entry name" value="GH08193P-RELATED"/>
    <property type="match status" value="1"/>
</dbReference>
<dbReference type="InterPro" id="IPR033116">
    <property type="entry name" value="TRYPSIN_SER"/>
</dbReference>
<reference evidence="2" key="1">
    <citation type="submission" date="2016-10" db="EMBL/GenBank/DDBJ databases">
        <title>Genome sequence of Streptomyces mangrovisoli MUSC 149.</title>
        <authorList>
            <person name="Lee L.-H."/>
            <person name="Ser H.-L."/>
        </authorList>
    </citation>
    <scope>NUCLEOTIDE SEQUENCE [LARGE SCALE GENOMIC DNA]</scope>
    <source>
        <strain evidence="2">MUSC 149</strain>
    </source>
</reference>
<dbReference type="PANTHER" id="PTHR24260">
    <property type="match status" value="1"/>
</dbReference>
<dbReference type="InterPro" id="IPR051333">
    <property type="entry name" value="CLIP_Serine_Protease"/>
</dbReference>
<proteinExistence type="predicted"/>
<dbReference type="PROSITE" id="PS50240">
    <property type="entry name" value="TRYPSIN_DOM"/>
    <property type="match status" value="1"/>
</dbReference>
<organism evidence="2 3">
    <name type="scientific">Streptomyces mangrovisoli</name>
    <dbReference type="NCBI Taxonomy" id="1428628"/>
    <lineage>
        <taxon>Bacteria</taxon>
        <taxon>Bacillati</taxon>
        <taxon>Actinomycetota</taxon>
        <taxon>Actinomycetes</taxon>
        <taxon>Kitasatosporales</taxon>
        <taxon>Streptomycetaceae</taxon>
        <taxon>Streptomyces</taxon>
    </lineage>
</organism>
<dbReference type="Gene3D" id="2.40.10.10">
    <property type="entry name" value="Trypsin-like serine proteases"/>
    <property type="match status" value="1"/>
</dbReference>
<dbReference type="Pfam" id="PF00089">
    <property type="entry name" value="Trypsin"/>
    <property type="match status" value="1"/>
</dbReference>
<dbReference type="PROSITE" id="PS00135">
    <property type="entry name" value="TRYPSIN_SER"/>
    <property type="match status" value="1"/>
</dbReference>
<dbReference type="Proteomes" id="UP000034196">
    <property type="component" value="Unassembled WGS sequence"/>
</dbReference>
<gene>
    <name evidence="2" type="ORF">WN71_020485</name>
</gene>
<evidence type="ECO:0000313" key="2">
    <source>
        <dbReference type="EMBL" id="OIJ66045.1"/>
    </source>
</evidence>